<keyword evidence="7" id="KW-1185">Reference proteome</keyword>
<dbReference type="PROSITE" id="PS50883">
    <property type="entry name" value="EAL"/>
    <property type="match status" value="1"/>
</dbReference>
<feature type="region of interest" description="Disordered" evidence="1">
    <location>
        <begin position="220"/>
        <end position="245"/>
    </location>
</feature>
<feature type="domain" description="GGDEF" evidence="5">
    <location>
        <begin position="457"/>
        <end position="590"/>
    </location>
</feature>
<dbReference type="PANTHER" id="PTHR44757:SF10">
    <property type="entry name" value="MEMBRANE PROTEIN"/>
    <property type="match status" value="1"/>
</dbReference>
<dbReference type="Pfam" id="PF00990">
    <property type="entry name" value="GGDEF"/>
    <property type="match status" value="1"/>
</dbReference>
<dbReference type="InterPro" id="IPR052155">
    <property type="entry name" value="Biofilm_reg_signaling"/>
</dbReference>
<dbReference type="SUPFAM" id="SSF55073">
    <property type="entry name" value="Nucleotide cyclase"/>
    <property type="match status" value="1"/>
</dbReference>
<dbReference type="InterPro" id="IPR043128">
    <property type="entry name" value="Rev_trsase/Diguanyl_cyclase"/>
</dbReference>
<evidence type="ECO:0000259" key="4">
    <source>
        <dbReference type="PROSITE" id="PS50883"/>
    </source>
</evidence>
<feature type="domain" description="PAS" evidence="3">
    <location>
        <begin position="301"/>
        <end position="358"/>
    </location>
</feature>
<sequence length="860" mass="93398">MEREPRIGMGGGTEAPGLIKPRTILTIGAVIAGAFLATLLGLWNLATREDEAVIDRSAQIVQNAVRLIHEDIERTLGVYSHWTGKTYDQLFIEVEQHLKQAAGNTPALFSDIGIDYLYIVGPDDSIIYALRDGARTNEPLSRALPSVQPLVERARSLAPDALPATDIVAGKDAPILAAAEPLTNGADAAAGKNRPVMLFGAALTNERLSRIGSRLEIDDLHLGNEPPDDEEAATRLPSSTPSRGVSVHWRREEPGRTLFLSALPWFALGFASVAALIGLIIHQGLASARLLRASAVRLGESESRFRDVADAASDWIWETDGDRRLTYLSERFETVTGHPRSRILGIRLDEFLEADEVEKPLWSALIAQSDRVPAIRARYRDAAGNLRICRLAAKHVIGPDGETIGLRGTANDITEEVEAHQRARFLSLHDSTTGLPNRLMLGQFIDEQFAKSGNAAAEFALLYIDLDRFKPINDAFGHAAGDQVLAEIGRRLRGLAGDGNMVARVGGDEFVMVLGGMTRVTEIDALCLRLIEEVAAPIALPSGEAYVGASIGVAVAPSDSTDADELLRYADVALYDAKRGGRGLHRFFAARMKQEALGRQVLESELRAALLNDEFVLYYQPRFDPRTLAITSVEALLRWNHPKRGLVDPNEFISLAEDTGLIVPIGAWAARTACRAAQHWPGIVVAVNLSSVQFRRDDVVEMVRGALEASGLPPERLELELTESVILENSPTSREKLAALKALGLRLAMDDFGTGYSSLGYLHSYPFDRIKIDRRFMTGTDGIRDRRALLDAMLALGGALGMAITVEGVETAEQLELLRQAPCDEVQGLYLSPPLPAAVLEVKLGNDGDPAGVRSAANRP</sequence>
<evidence type="ECO:0000256" key="2">
    <source>
        <dbReference type="SAM" id="Phobius"/>
    </source>
</evidence>
<dbReference type="Gene3D" id="3.20.20.450">
    <property type="entry name" value="EAL domain"/>
    <property type="match status" value="1"/>
</dbReference>
<dbReference type="SUPFAM" id="SSF141868">
    <property type="entry name" value="EAL domain-like"/>
    <property type="match status" value="1"/>
</dbReference>
<dbReference type="InterPro" id="IPR029787">
    <property type="entry name" value="Nucleotide_cyclase"/>
</dbReference>
<feature type="domain" description="EAL" evidence="4">
    <location>
        <begin position="599"/>
        <end position="848"/>
    </location>
</feature>
<name>A0A6A7Y272_9HYPH</name>
<feature type="transmembrane region" description="Helical" evidence="2">
    <location>
        <begin position="24"/>
        <end position="46"/>
    </location>
</feature>
<dbReference type="PANTHER" id="PTHR44757">
    <property type="entry name" value="DIGUANYLATE CYCLASE DGCP"/>
    <property type="match status" value="1"/>
</dbReference>
<dbReference type="NCBIfam" id="TIGR00229">
    <property type="entry name" value="sensory_box"/>
    <property type="match status" value="1"/>
</dbReference>
<dbReference type="CDD" id="cd01948">
    <property type="entry name" value="EAL"/>
    <property type="match status" value="1"/>
</dbReference>
<evidence type="ECO:0000313" key="7">
    <source>
        <dbReference type="Proteomes" id="UP000332515"/>
    </source>
</evidence>
<dbReference type="PROSITE" id="PS50112">
    <property type="entry name" value="PAS"/>
    <property type="match status" value="1"/>
</dbReference>
<dbReference type="NCBIfam" id="TIGR00254">
    <property type="entry name" value="GGDEF"/>
    <property type="match status" value="1"/>
</dbReference>
<reference evidence="6 7" key="1">
    <citation type="submission" date="2019-09" db="EMBL/GenBank/DDBJ databases">
        <title>Segnochrobactrum spirostomi gen. nov., sp. nov., isolated from the ciliate Spirostomum cf. yagiui and description of a novel family, Segnochrobactraceae fam. nov. within the order Rhizobiales of the class Alphaproteobacteria.</title>
        <authorList>
            <person name="Akter S."/>
            <person name="Shazib S.U.A."/>
            <person name="Shin M.K."/>
        </authorList>
    </citation>
    <scope>NUCLEOTIDE SEQUENCE [LARGE SCALE GENOMIC DNA]</scope>
    <source>
        <strain evidence="6 7">Sp-1</strain>
    </source>
</reference>
<dbReference type="InterPro" id="IPR001633">
    <property type="entry name" value="EAL_dom"/>
</dbReference>
<gene>
    <name evidence="6" type="ORF">F0357_04525</name>
</gene>
<dbReference type="AlphaFoldDB" id="A0A6A7Y272"/>
<dbReference type="Gene3D" id="3.30.450.20">
    <property type="entry name" value="PAS domain"/>
    <property type="match status" value="1"/>
</dbReference>
<feature type="transmembrane region" description="Helical" evidence="2">
    <location>
        <begin position="258"/>
        <end position="281"/>
    </location>
</feature>
<dbReference type="SUPFAM" id="SSF55785">
    <property type="entry name" value="PYP-like sensor domain (PAS domain)"/>
    <property type="match status" value="1"/>
</dbReference>
<dbReference type="SMART" id="SM00052">
    <property type="entry name" value="EAL"/>
    <property type="match status" value="1"/>
</dbReference>
<dbReference type="CDD" id="cd00130">
    <property type="entry name" value="PAS"/>
    <property type="match status" value="1"/>
</dbReference>
<dbReference type="InterPro" id="IPR035919">
    <property type="entry name" value="EAL_sf"/>
</dbReference>
<dbReference type="Gene3D" id="3.30.70.270">
    <property type="match status" value="1"/>
</dbReference>
<keyword evidence="2" id="KW-1133">Transmembrane helix</keyword>
<dbReference type="Proteomes" id="UP000332515">
    <property type="component" value="Unassembled WGS sequence"/>
</dbReference>
<dbReference type="Pfam" id="PF05228">
    <property type="entry name" value="CHASE4"/>
    <property type="match status" value="1"/>
</dbReference>
<proteinExistence type="predicted"/>
<dbReference type="CDD" id="cd01949">
    <property type="entry name" value="GGDEF"/>
    <property type="match status" value="1"/>
</dbReference>
<dbReference type="InterPro" id="IPR007892">
    <property type="entry name" value="CHASE4"/>
</dbReference>
<organism evidence="6 7">
    <name type="scientific">Segnochrobactrum spirostomi</name>
    <dbReference type="NCBI Taxonomy" id="2608987"/>
    <lineage>
        <taxon>Bacteria</taxon>
        <taxon>Pseudomonadati</taxon>
        <taxon>Pseudomonadota</taxon>
        <taxon>Alphaproteobacteria</taxon>
        <taxon>Hyphomicrobiales</taxon>
        <taxon>Segnochrobactraceae</taxon>
        <taxon>Segnochrobactrum</taxon>
    </lineage>
</organism>
<evidence type="ECO:0000259" key="5">
    <source>
        <dbReference type="PROSITE" id="PS50887"/>
    </source>
</evidence>
<comment type="caution">
    <text evidence="6">The sequence shown here is derived from an EMBL/GenBank/DDBJ whole genome shotgun (WGS) entry which is preliminary data.</text>
</comment>
<dbReference type="InterPro" id="IPR000160">
    <property type="entry name" value="GGDEF_dom"/>
</dbReference>
<dbReference type="Pfam" id="PF00989">
    <property type="entry name" value="PAS"/>
    <property type="match status" value="1"/>
</dbReference>
<dbReference type="InterPro" id="IPR013767">
    <property type="entry name" value="PAS_fold"/>
</dbReference>
<dbReference type="PROSITE" id="PS50887">
    <property type="entry name" value="GGDEF"/>
    <property type="match status" value="1"/>
</dbReference>
<dbReference type="EMBL" id="VWNA01000001">
    <property type="protein sequence ID" value="MQT11949.1"/>
    <property type="molecule type" value="Genomic_DNA"/>
</dbReference>
<protein>
    <submittedName>
        <fullName evidence="6">EAL domain-containing protein</fullName>
    </submittedName>
</protein>
<accession>A0A6A7Y272</accession>
<dbReference type="SMART" id="SM00267">
    <property type="entry name" value="GGDEF"/>
    <property type="match status" value="1"/>
</dbReference>
<evidence type="ECO:0000313" key="6">
    <source>
        <dbReference type="EMBL" id="MQT11949.1"/>
    </source>
</evidence>
<evidence type="ECO:0000259" key="3">
    <source>
        <dbReference type="PROSITE" id="PS50112"/>
    </source>
</evidence>
<dbReference type="InterPro" id="IPR035965">
    <property type="entry name" value="PAS-like_dom_sf"/>
</dbReference>
<keyword evidence="2" id="KW-0812">Transmembrane</keyword>
<evidence type="ECO:0000256" key="1">
    <source>
        <dbReference type="SAM" id="MobiDB-lite"/>
    </source>
</evidence>
<dbReference type="Pfam" id="PF00563">
    <property type="entry name" value="EAL"/>
    <property type="match status" value="1"/>
</dbReference>
<dbReference type="RefSeq" id="WP_153479266.1">
    <property type="nucleotide sequence ID" value="NZ_VWNA01000001.1"/>
</dbReference>
<dbReference type="InterPro" id="IPR000014">
    <property type="entry name" value="PAS"/>
</dbReference>
<keyword evidence="2" id="KW-0472">Membrane</keyword>
<dbReference type="SMART" id="SM00091">
    <property type="entry name" value="PAS"/>
    <property type="match status" value="1"/>
</dbReference>